<dbReference type="EMBL" id="BMGJ01000004">
    <property type="protein sequence ID" value="GGD59307.1"/>
    <property type="molecule type" value="Genomic_DNA"/>
</dbReference>
<dbReference type="Proteomes" id="UP000614272">
    <property type="component" value="Unassembled WGS sequence"/>
</dbReference>
<protein>
    <recommendedName>
        <fullName evidence="7">UPF0056 membrane protein</fullName>
    </recommendedName>
</protein>
<gene>
    <name evidence="8" type="ORF">GCM10011357_13230</name>
</gene>
<feature type="transmembrane region" description="Helical" evidence="7">
    <location>
        <begin position="90"/>
        <end position="112"/>
    </location>
</feature>
<dbReference type="Pfam" id="PF01914">
    <property type="entry name" value="MarC"/>
    <property type="match status" value="1"/>
</dbReference>
<keyword evidence="5 7" id="KW-1133">Transmembrane helix</keyword>
<keyword evidence="6 7" id="KW-0472">Membrane</keyword>
<name>A0ABQ1R610_9ALTE</name>
<feature type="transmembrane region" description="Helical" evidence="7">
    <location>
        <begin position="56"/>
        <end position="78"/>
    </location>
</feature>
<comment type="subcellular location">
    <subcellularLocation>
        <location evidence="1 7">Cell membrane</location>
        <topology evidence="1 7">Multi-pass membrane protein</topology>
    </subcellularLocation>
</comment>
<evidence type="ECO:0000256" key="2">
    <source>
        <dbReference type="ARBA" id="ARBA00009784"/>
    </source>
</evidence>
<keyword evidence="3" id="KW-1003">Cell membrane</keyword>
<comment type="caution">
    <text evidence="7">Lacks conserved residue(s) required for the propagation of feature annotation.</text>
</comment>
<comment type="similarity">
    <text evidence="2 7">Belongs to the UPF0056 (MarC) family.</text>
</comment>
<evidence type="ECO:0000313" key="8">
    <source>
        <dbReference type="EMBL" id="GGD59307.1"/>
    </source>
</evidence>
<evidence type="ECO:0000256" key="5">
    <source>
        <dbReference type="ARBA" id="ARBA00022989"/>
    </source>
</evidence>
<sequence length="116" mass="13128">MTDNISLVEEFVRSRGEMDTWSAAIMLFFIMDPLGNLSIFMSVLKGIDPRRQRIILIRELLFSLGIMLLFLYSGQAVLDFLNVRQETVSIAGGIILFLIAIQMLLDGISSYLEHSL</sequence>
<evidence type="ECO:0000313" key="9">
    <source>
        <dbReference type="Proteomes" id="UP000614272"/>
    </source>
</evidence>
<accession>A0ABQ1R610</accession>
<keyword evidence="9" id="KW-1185">Reference proteome</keyword>
<comment type="caution">
    <text evidence="8">The sequence shown here is derived from an EMBL/GenBank/DDBJ whole genome shotgun (WGS) entry which is preliminary data.</text>
</comment>
<dbReference type="InterPro" id="IPR002771">
    <property type="entry name" value="Multi_antbiot-R_MarC"/>
</dbReference>
<evidence type="ECO:0000256" key="7">
    <source>
        <dbReference type="RuleBase" id="RU362048"/>
    </source>
</evidence>
<evidence type="ECO:0000256" key="3">
    <source>
        <dbReference type="ARBA" id="ARBA00022475"/>
    </source>
</evidence>
<organism evidence="8 9">
    <name type="scientific">Lacimicrobium alkaliphilum</name>
    <dbReference type="NCBI Taxonomy" id="1526571"/>
    <lineage>
        <taxon>Bacteria</taxon>
        <taxon>Pseudomonadati</taxon>
        <taxon>Pseudomonadota</taxon>
        <taxon>Gammaproteobacteria</taxon>
        <taxon>Alteromonadales</taxon>
        <taxon>Alteromonadaceae</taxon>
        <taxon>Lacimicrobium</taxon>
    </lineage>
</organism>
<evidence type="ECO:0000256" key="6">
    <source>
        <dbReference type="ARBA" id="ARBA00023136"/>
    </source>
</evidence>
<keyword evidence="4 7" id="KW-0812">Transmembrane</keyword>
<feature type="transmembrane region" description="Helical" evidence="7">
    <location>
        <begin position="20"/>
        <end position="44"/>
    </location>
</feature>
<evidence type="ECO:0000256" key="4">
    <source>
        <dbReference type="ARBA" id="ARBA00022692"/>
    </source>
</evidence>
<reference evidence="9" key="1">
    <citation type="journal article" date="2019" name="Int. J. Syst. Evol. Microbiol.">
        <title>The Global Catalogue of Microorganisms (GCM) 10K type strain sequencing project: providing services to taxonomists for standard genome sequencing and annotation.</title>
        <authorList>
            <consortium name="The Broad Institute Genomics Platform"/>
            <consortium name="The Broad Institute Genome Sequencing Center for Infectious Disease"/>
            <person name="Wu L."/>
            <person name="Ma J."/>
        </authorList>
    </citation>
    <scope>NUCLEOTIDE SEQUENCE [LARGE SCALE GENOMIC DNA]</scope>
    <source>
        <strain evidence="9">CGMCC 1.12923</strain>
    </source>
</reference>
<proteinExistence type="inferred from homology"/>
<dbReference type="PANTHER" id="PTHR33508">
    <property type="entry name" value="UPF0056 MEMBRANE PROTEIN YHCE"/>
    <property type="match status" value="1"/>
</dbReference>
<evidence type="ECO:0000256" key="1">
    <source>
        <dbReference type="ARBA" id="ARBA00004651"/>
    </source>
</evidence>
<dbReference type="PANTHER" id="PTHR33508:SF10">
    <property type="entry name" value="UPF0056 INNER MEMBRANE PROTEIN YHGN"/>
    <property type="match status" value="1"/>
</dbReference>